<dbReference type="CDD" id="cd01991">
    <property type="entry name" value="Asn_synthase_B_C"/>
    <property type="match status" value="1"/>
</dbReference>
<dbReference type="CDD" id="cd00712">
    <property type="entry name" value="AsnB"/>
    <property type="match status" value="1"/>
</dbReference>
<evidence type="ECO:0000256" key="8">
    <source>
        <dbReference type="ARBA" id="ARBA00048741"/>
    </source>
</evidence>
<dbReference type="GO" id="GO:0004066">
    <property type="term" value="F:asparagine synthase (glutamine-hydrolyzing) activity"/>
    <property type="evidence" value="ECO:0007669"/>
    <property type="project" value="UniProtKB-EC"/>
</dbReference>
<comment type="caution">
    <text evidence="12">The sequence shown here is derived from an EMBL/GenBank/DDBJ whole genome shotgun (WGS) entry which is preliminary data.</text>
</comment>
<dbReference type="EMBL" id="BGZN01000014">
    <property type="protein sequence ID" value="GBR73587.1"/>
    <property type="molecule type" value="Genomic_DNA"/>
</dbReference>
<feature type="domain" description="Glutamine amidotransferase type-2" evidence="11">
    <location>
        <begin position="2"/>
        <end position="212"/>
    </location>
</feature>
<evidence type="ECO:0000256" key="2">
    <source>
        <dbReference type="ARBA" id="ARBA00005752"/>
    </source>
</evidence>
<dbReference type="SUPFAM" id="SSF52402">
    <property type="entry name" value="Adenine nucleotide alpha hydrolases-like"/>
    <property type="match status" value="1"/>
</dbReference>
<dbReference type="PROSITE" id="PS51278">
    <property type="entry name" value="GATASE_TYPE_2"/>
    <property type="match status" value="1"/>
</dbReference>
<comment type="pathway">
    <text evidence="1">Amino-acid biosynthesis; L-asparagine biosynthesis; L-asparagine from L-aspartate (L-Gln route): step 1/1.</text>
</comment>
<sequence length="616" mass="71647">MCGIATIISKHSEASAGSLRQMLELIKHRGPDDTGIFIDGRVALGHNRLAIIDLSAQGHQPFFYQDKYVLIFNGEIYNYLELKQELETAGYKFNTQTDTEVIPAAYDYWGTDCLQHFNGMWSFVLYDKQSKNIFAARDRFGVKPFYYSETADCLAFASEIKQFTCLPGWTPKLNRRLAWEFLVFSGLDHSPETFFQDVYQLRGGQCLQYSVSGKRLQIKTWYDLAARVKKNKVFPQKRPQEYLRRFQDSVRLRLRSDVKVGSCLSGGLDSSSIVLTLHNILQEQRKPDIQETVSACAKYKQYDEQEFIDEVVARSSVKSHRIYPEYAALLADLDQIIWQQDEPFDSTSVFAQWTVFAEAKRNELTVMLDGQGADEQLAGYHEYYGRFFAGLLRRGRLLRLRRELKAYKKLHGYTNFNILKQFANDLLPYKLKRFFKKLLNKERLDWLNVLEKQKSVYEQNFGSVQKAGLAQLQYTNLPRLLHYEDRNSMAHSIEARVPFLDYKLVEYTAALPDGCKIRDGYTKYILREAMRSALPEKICWRADKKGFVTPEEIWFKENSAALRVYLLQTVNLAKGLINDKIVAMYDDFAAGRAVYDPVFWRVICFGRWLQLFQVRV</sequence>
<evidence type="ECO:0000256" key="3">
    <source>
        <dbReference type="ARBA" id="ARBA00012737"/>
    </source>
</evidence>
<evidence type="ECO:0000313" key="12">
    <source>
        <dbReference type="EMBL" id="GBR73587.1"/>
    </source>
</evidence>
<dbReference type="SUPFAM" id="SSF56235">
    <property type="entry name" value="N-terminal nucleophile aminohydrolases (Ntn hydrolases)"/>
    <property type="match status" value="1"/>
</dbReference>
<dbReference type="PANTHER" id="PTHR43284">
    <property type="entry name" value="ASPARAGINE SYNTHETASE (GLUTAMINE-HYDROLYZING)"/>
    <property type="match status" value="1"/>
</dbReference>
<reference evidence="12 13" key="1">
    <citation type="journal article" date="2019" name="ISME J.">
        <title>Genome analyses of uncultured TG2/ZB3 bacteria in 'Margulisbacteria' specifically attached to ectosymbiotic spirochetes of protists in the termite gut.</title>
        <authorList>
            <person name="Utami Y.D."/>
            <person name="Kuwahara H."/>
            <person name="Igai K."/>
            <person name="Murakami T."/>
            <person name="Sugaya K."/>
            <person name="Morikawa T."/>
            <person name="Nagura Y."/>
            <person name="Yuki M."/>
            <person name="Deevong P."/>
            <person name="Inoue T."/>
            <person name="Kihara K."/>
            <person name="Lo N."/>
            <person name="Yamada A."/>
            <person name="Ohkuma M."/>
            <person name="Hongoh Y."/>
        </authorList>
    </citation>
    <scope>NUCLEOTIDE SEQUENCE [LARGE SCALE GENOMIC DNA]</scope>
    <source>
        <strain evidence="12">NkOx7-01</strain>
    </source>
</reference>
<gene>
    <name evidence="12" type="primary">asnB</name>
    <name evidence="12" type="ORF">NO1_0935</name>
</gene>
<evidence type="ECO:0000256" key="5">
    <source>
        <dbReference type="ARBA" id="ARBA00022840"/>
    </source>
</evidence>
<evidence type="ECO:0000256" key="6">
    <source>
        <dbReference type="ARBA" id="ARBA00022888"/>
    </source>
</evidence>
<dbReference type="GO" id="GO:0005524">
    <property type="term" value="F:ATP binding"/>
    <property type="evidence" value="ECO:0007669"/>
    <property type="project" value="UniProtKB-KW"/>
</dbReference>
<dbReference type="InterPro" id="IPR001962">
    <property type="entry name" value="Asn_synthase"/>
</dbReference>
<feature type="active site" description="For GATase activity" evidence="9">
    <location>
        <position position="2"/>
    </location>
</feature>
<dbReference type="PANTHER" id="PTHR43284:SF1">
    <property type="entry name" value="ASPARAGINE SYNTHETASE"/>
    <property type="match status" value="1"/>
</dbReference>
<dbReference type="EC" id="6.3.5.4" evidence="3"/>
<keyword evidence="13" id="KW-1185">Reference proteome</keyword>
<dbReference type="Pfam" id="PF00733">
    <property type="entry name" value="Asn_synthase"/>
    <property type="match status" value="1"/>
</dbReference>
<dbReference type="InterPro" id="IPR033738">
    <property type="entry name" value="AsnB_N"/>
</dbReference>
<dbReference type="AlphaFoldDB" id="A0A388TCQ9"/>
<protein>
    <recommendedName>
        <fullName evidence="3">asparagine synthase (glutamine-hydrolyzing)</fullName>
        <ecNumber evidence="3">6.3.5.4</ecNumber>
    </recommendedName>
</protein>
<dbReference type="InterPro" id="IPR014729">
    <property type="entry name" value="Rossmann-like_a/b/a_fold"/>
</dbReference>
<evidence type="ECO:0000256" key="10">
    <source>
        <dbReference type="PIRSR" id="PIRSR001589-2"/>
    </source>
</evidence>
<evidence type="ECO:0000256" key="1">
    <source>
        <dbReference type="ARBA" id="ARBA00005187"/>
    </source>
</evidence>
<proteinExistence type="inferred from homology"/>
<dbReference type="NCBIfam" id="TIGR01536">
    <property type="entry name" value="asn_synth_AEB"/>
    <property type="match status" value="1"/>
</dbReference>
<keyword evidence="6 9" id="KW-0061">Asparagine biosynthesis</keyword>
<evidence type="ECO:0000256" key="7">
    <source>
        <dbReference type="ARBA" id="ARBA00022962"/>
    </source>
</evidence>
<comment type="catalytic activity">
    <reaction evidence="8">
        <text>L-aspartate + L-glutamine + ATP + H2O = L-asparagine + L-glutamate + AMP + diphosphate + H(+)</text>
        <dbReference type="Rhea" id="RHEA:12228"/>
        <dbReference type="ChEBI" id="CHEBI:15377"/>
        <dbReference type="ChEBI" id="CHEBI:15378"/>
        <dbReference type="ChEBI" id="CHEBI:29985"/>
        <dbReference type="ChEBI" id="CHEBI:29991"/>
        <dbReference type="ChEBI" id="CHEBI:30616"/>
        <dbReference type="ChEBI" id="CHEBI:33019"/>
        <dbReference type="ChEBI" id="CHEBI:58048"/>
        <dbReference type="ChEBI" id="CHEBI:58359"/>
        <dbReference type="ChEBI" id="CHEBI:456215"/>
        <dbReference type="EC" id="6.3.5.4"/>
    </reaction>
</comment>
<feature type="binding site" evidence="10">
    <location>
        <position position="98"/>
    </location>
    <ligand>
        <name>L-glutamine</name>
        <dbReference type="ChEBI" id="CHEBI:58359"/>
    </ligand>
</feature>
<keyword evidence="5 10" id="KW-0067">ATP-binding</keyword>
<dbReference type="InterPro" id="IPR051786">
    <property type="entry name" value="ASN_synthetase/amidase"/>
</dbReference>
<dbReference type="Pfam" id="PF13537">
    <property type="entry name" value="GATase_7"/>
    <property type="match status" value="1"/>
</dbReference>
<dbReference type="InterPro" id="IPR029055">
    <property type="entry name" value="Ntn_hydrolases_N"/>
</dbReference>
<name>A0A388TCQ9_TERA1</name>
<comment type="similarity">
    <text evidence="2">Belongs to the asparagine synthetase family.</text>
</comment>
<evidence type="ECO:0000256" key="9">
    <source>
        <dbReference type="PIRSR" id="PIRSR001589-1"/>
    </source>
</evidence>
<dbReference type="Gene3D" id="3.40.50.620">
    <property type="entry name" value="HUPs"/>
    <property type="match status" value="1"/>
</dbReference>
<dbReference type="GO" id="GO:0005829">
    <property type="term" value="C:cytosol"/>
    <property type="evidence" value="ECO:0007669"/>
    <property type="project" value="TreeGrafter"/>
</dbReference>
<dbReference type="InterPro" id="IPR017932">
    <property type="entry name" value="GATase_2_dom"/>
</dbReference>
<evidence type="ECO:0000256" key="4">
    <source>
        <dbReference type="ARBA" id="ARBA00022741"/>
    </source>
</evidence>
<evidence type="ECO:0000259" key="11">
    <source>
        <dbReference type="PROSITE" id="PS51278"/>
    </source>
</evidence>
<evidence type="ECO:0000313" key="13">
    <source>
        <dbReference type="Proteomes" id="UP000269352"/>
    </source>
</evidence>
<dbReference type="Gene3D" id="3.60.20.10">
    <property type="entry name" value="Glutamine Phosphoribosylpyrophosphate, subunit 1, domain 1"/>
    <property type="match status" value="1"/>
</dbReference>
<keyword evidence="7 9" id="KW-0315">Glutamine amidotransferase</keyword>
<accession>A0A388TCQ9</accession>
<dbReference type="GO" id="GO:0006529">
    <property type="term" value="P:asparagine biosynthetic process"/>
    <property type="evidence" value="ECO:0007669"/>
    <property type="project" value="UniProtKB-KW"/>
</dbReference>
<dbReference type="InterPro" id="IPR006426">
    <property type="entry name" value="Asn_synth_AEB"/>
</dbReference>
<keyword evidence="9" id="KW-0028">Amino-acid biosynthesis</keyword>
<dbReference type="PIRSF" id="PIRSF001589">
    <property type="entry name" value="Asn_synthetase_glu-h"/>
    <property type="match status" value="1"/>
</dbReference>
<organism evidence="12 13">
    <name type="scientific">Termititenax aidoneus</name>
    <dbReference type="NCBI Taxonomy" id="2218524"/>
    <lineage>
        <taxon>Bacteria</taxon>
        <taxon>Bacillati</taxon>
        <taxon>Candidatus Margulisiibacteriota</taxon>
        <taxon>Candidatus Termititenacia</taxon>
        <taxon>Candidatus Termititenacales</taxon>
        <taxon>Candidatus Termititenacaceae</taxon>
        <taxon>Candidatus Termititenax</taxon>
    </lineage>
</organism>
<keyword evidence="4 10" id="KW-0547">Nucleotide-binding</keyword>
<dbReference type="Proteomes" id="UP000269352">
    <property type="component" value="Unassembled WGS sequence"/>
</dbReference>